<reference evidence="4 5" key="1">
    <citation type="journal article" date="2019" name="G3 (Bethesda)">
        <title>Sequencing of a Wild Apple (Malus baccata) Genome Unravels the Differences Between Cultivated and Wild Apple Species Regarding Disease Resistance and Cold Tolerance.</title>
        <authorList>
            <person name="Chen X."/>
        </authorList>
    </citation>
    <scope>NUCLEOTIDE SEQUENCE [LARGE SCALE GENOMIC DNA]</scope>
    <source>
        <strain evidence="5">cv. Shandingzi</strain>
        <tissue evidence="4">Leaves</tissue>
    </source>
</reference>
<comment type="similarity">
    <text evidence="2">Belongs to the enoyl-CoA hydratase/isomerase family.</text>
</comment>
<comment type="catalytic activity">
    <reaction evidence="2">
        <text>3-hydroxy-2-methylpropanoyl-CoA + H2O = 3-hydroxy-2-methylpropanoate + CoA + H(+)</text>
        <dbReference type="Rhea" id="RHEA:20888"/>
        <dbReference type="ChEBI" id="CHEBI:11805"/>
        <dbReference type="ChEBI" id="CHEBI:15377"/>
        <dbReference type="ChEBI" id="CHEBI:15378"/>
        <dbReference type="ChEBI" id="CHEBI:57287"/>
        <dbReference type="ChEBI" id="CHEBI:57340"/>
        <dbReference type="EC" id="3.1.2.4"/>
    </reaction>
</comment>
<dbReference type="PANTHER" id="PTHR43176">
    <property type="entry name" value="3-HYDROXYISOBUTYRYL-COA HYDROLASE-RELATED"/>
    <property type="match status" value="1"/>
</dbReference>
<dbReference type="EC" id="3.1.2.4" evidence="2"/>
<evidence type="ECO:0000259" key="3">
    <source>
        <dbReference type="Pfam" id="PF16113"/>
    </source>
</evidence>
<feature type="domain" description="Enoyl-CoA hydratase/isomerase" evidence="3">
    <location>
        <begin position="47"/>
        <end position="132"/>
    </location>
</feature>
<sequence>MNIKSSSRVCQCHLFIDDEMKSVLLFYREACTWLSSIFYQIVSVVVVEWANEALQGLGKGAPFSLYLTQNYFSKVASALGKNDNQLSNPYQLTGVMKTEYRVAIRSSLRNDFAEGVRAVLVDKDQNPKWNPSK</sequence>
<dbReference type="GO" id="GO:0006574">
    <property type="term" value="P:L-valine catabolic process"/>
    <property type="evidence" value="ECO:0007669"/>
    <property type="project" value="UniProtKB-UniRule"/>
</dbReference>
<dbReference type="AlphaFoldDB" id="A0A540N182"/>
<name>A0A540N182_MALBA</name>
<comment type="function">
    <text evidence="2">Hydrolyzes 3-hydroxyisobutyryl-CoA (HIBYL-CoA), a saline catabolite. Has high activity toward isobutyryl-CoA. Could be an isobutyryl-CoA dehydrogenase that functions in valine catabolism.</text>
</comment>
<evidence type="ECO:0000256" key="1">
    <source>
        <dbReference type="ARBA" id="ARBA00022801"/>
    </source>
</evidence>
<keyword evidence="1 2" id="KW-0378">Hydrolase</keyword>
<dbReference type="Gene3D" id="3.90.226.10">
    <property type="entry name" value="2-enoyl-CoA Hydratase, Chain A, domain 1"/>
    <property type="match status" value="1"/>
</dbReference>
<protein>
    <recommendedName>
        <fullName evidence="2">3-hydroxyisobutyryl-CoA hydrolase</fullName>
        <shortName evidence="2">HIB-CoA hydrolase</shortName>
        <shortName evidence="2">HIBYL-CoA-H</shortName>
        <ecNumber evidence="2">3.1.2.4</ecNumber>
    </recommendedName>
    <alternativeName>
        <fullName evidence="2">3-hydroxyisobutyryl-coenzyme A hydrolase</fullName>
    </alternativeName>
</protein>
<evidence type="ECO:0000313" key="5">
    <source>
        <dbReference type="Proteomes" id="UP000315295"/>
    </source>
</evidence>
<comment type="caution">
    <text evidence="4">The sequence shown here is derived from an EMBL/GenBank/DDBJ whole genome shotgun (WGS) entry which is preliminary data.</text>
</comment>
<dbReference type="GO" id="GO:0003860">
    <property type="term" value="F:3-hydroxyisobutyryl-CoA hydrolase activity"/>
    <property type="evidence" value="ECO:0007669"/>
    <property type="project" value="UniProtKB-UniRule"/>
</dbReference>
<dbReference type="EMBL" id="VIEB01000133">
    <property type="protein sequence ID" value="TQE04821.1"/>
    <property type="molecule type" value="Genomic_DNA"/>
</dbReference>
<keyword evidence="5" id="KW-1185">Reference proteome</keyword>
<evidence type="ECO:0000256" key="2">
    <source>
        <dbReference type="RuleBase" id="RU369070"/>
    </source>
</evidence>
<dbReference type="STRING" id="106549.A0A540N182"/>
<dbReference type="InterPro" id="IPR045004">
    <property type="entry name" value="ECH_dom"/>
</dbReference>
<accession>A0A540N182</accession>
<organism evidence="4 5">
    <name type="scientific">Malus baccata</name>
    <name type="common">Siberian crab apple</name>
    <name type="synonym">Pyrus baccata</name>
    <dbReference type="NCBI Taxonomy" id="106549"/>
    <lineage>
        <taxon>Eukaryota</taxon>
        <taxon>Viridiplantae</taxon>
        <taxon>Streptophyta</taxon>
        <taxon>Embryophyta</taxon>
        <taxon>Tracheophyta</taxon>
        <taxon>Spermatophyta</taxon>
        <taxon>Magnoliopsida</taxon>
        <taxon>eudicotyledons</taxon>
        <taxon>Gunneridae</taxon>
        <taxon>Pentapetalae</taxon>
        <taxon>rosids</taxon>
        <taxon>fabids</taxon>
        <taxon>Rosales</taxon>
        <taxon>Rosaceae</taxon>
        <taxon>Amygdaloideae</taxon>
        <taxon>Maleae</taxon>
        <taxon>Malus</taxon>
    </lineage>
</organism>
<dbReference type="PANTHER" id="PTHR43176:SF5">
    <property type="entry name" value="3-HYDROXYISOBUTYRYL-COA HYDROLASE-LIKE PROTEIN 4, MITOCHONDRIAL"/>
    <property type="match status" value="1"/>
</dbReference>
<evidence type="ECO:0000313" key="4">
    <source>
        <dbReference type="EMBL" id="TQE04821.1"/>
    </source>
</evidence>
<dbReference type="InterPro" id="IPR032259">
    <property type="entry name" value="HIBYL-CoA-H"/>
</dbReference>
<comment type="pathway">
    <text evidence="2">Amino-acid degradation; L-valine degradation.</text>
</comment>
<dbReference type="Proteomes" id="UP000315295">
    <property type="component" value="Unassembled WGS sequence"/>
</dbReference>
<dbReference type="GO" id="GO:0005829">
    <property type="term" value="C:cytosol"/>
    <property type="evidence" value="ECO:0007669"/>
    <property type="project" value="TreeGrafter"/>
</dbReference>
<dbReference type="Pfam" id="PF16113">
    <property type="entry name" value="ECH_2"/>
    <property type="match status" value="1"/>
</dbReference>
<gene>
    <name evidence="4" type="ORF">C1H46_009535</name>
</gene>
<proteinExistence type="inferred from homology"/>